<protein>
    <submittedName>
        <fullName evidence="2">ATP-dependent endonuclease</fullName>
    </submittedName>
</protein>
<dbReference type="PANTHER" id="PTHR43581">
    <property type="entry name" value="ATP/GTP PHOSPHATASE"/>
    <property type="match status" value="1"/>
</dbReference>
<feature type="domain" description="Endonuclease GajA/Old nuclease/RecF-like AAA" evidence="1">
    <location>
        <begin position="1"/>
        <end position="337"/>
    </location>
</feature>
<proteinExistence type="predicted"/>
<keyword evidence="2" id="KW-0255">Endonuclease</keyword>
<dbReference type="GO" id="GO:0004519">
    <property type="term" value="F:endonuclease activity"/>
    <property type="evidence" value="ECO:0007669"/>
    <property type="project" value="UniProtKB-KW"/>
</dbReference>
<dbReference type="InterPro" id="IPR041685">
    <property type="entry name" value="AAA_GajA/Old/RecF-like"/>
</dbReference>
<name>A0A1W5T8N4_STAAU</name>
<dbReference type="InterPro" id="IPR027417">
    <property type="entry name" value="P-loop_NTPase"/>
</dbReference>
<dbReference type="Pfam" id="PF13175">
    <property type="entry name" value="AAA_15"/>
    <property type="match status" value="1"/>
</dbReference>
<keyword evidence="2" id="KW-0378">Hydrolase</keyword>
<dbReference type="AlphaFoldDB" id="A0A1W5T8N4"/>
<dbReference type="PANTHER" id="PTHR43581:SF4">
    <property type="entry name" value="ATP_GTP PHOSPHATASE"/>
    <property type="match status" value="1"/>
</dbReference>
<organism evidence="2">
    <name type="scientific">Staphylococcus aureus</name>
    <dbReference type="NCBI Taxonomy" id="1280"/>
    <lineage>
        <taxon>Bacteria</taxon>
        <taxon>Bacillati</taxon>
        <taxon>Bacillota</taxon>
        <taxon>Bacilli</taxon>
        <taxon>Bacillales</taxon>
        <taxon>Staphylococcaceae</taxon>
        <taxon>Staphylococcus</taxon>
    </lineage>
</organism>
<dbReference type="RefSeq" id="WP_172689448.1">
    <property type="nucleotide sequence ID" value="NZ_KY436022.1"/>
</dbReference>
<reference evidence="2" key="1">
    <citation type="submission" date="2017-01" db="EMBL/GenBank/DDBJ databases">
        <authorList>
            <person name="Botka T."/>
            <person name="Ruzickova V."/>
            <person name="Rychlik I."/>
        </authorList>
    </citation>
    <scope>NUCLEOTIDE SEQUENCE</scope>
    <source>
        <strain evidence="2">NRL 03/459</strain>
        <plasmid evidence="2">pETB459</plasmid>
    </source>
</reference>
<keyword evidence="2" id="KW-0614">Plasmid</keyword>
<dbReference type="SUPFAM" id="SSF52540">
    <property type="entry name" value="P-loop containing nucleoside triphosphate hydrolases"/>
    <property type="match status" value="1"/>
</dbReference>
<evidence type="ECO:0000313" key="2">
    <source>
        <dbReference type="EMBL" id="ARF19387.1"/>
    </source>
</evidence>
<geneLocation type="plasmid" evidence="2">
    <name>pETB459</name>
</geneLocation>
<dbReference type="Gene3D" id="3.40.50.300">
    <property type="entry name" value="P-loop containing nucleotide triphosphate hydrolases"/>
    <property type="match status" value="1"/>
</dbReference>
<keyword evidence="2" id="KW-0540">Nuclease</keyword>
<sequence>MNLSEVYIKNFRNIKEVTLSLSKYSVILGKNNEGKTNIMKAIYIGWNIINDFSTHYPKAISAMIKRDGFRIKYNSIPKSSKEIVEDDITLVPSFKTKDITIGFYFDLTSEEKVSLYNLLKSKTVITDKIYIEVKYDEYLRYKCKVKLNIDGRFLKSSENILTSVLFIIEKFDIDYIPSIRTEETATEIIKDAVNERLNDLTLRDDYNKAIGLVNELQDQELKKLSEQIEPVIKRYLKNIKSIEVKSMKSTLPKINYGYLRDVDIYIDDGNLTSIKNKGDGIKSLIALSILQTSEANNRLLMIDEPEAHLHSGAIRELKNKIKNDTLNHQALICSHHQILVDRNKLTNNKILNKGELIDNIDIRDIRRELGVSWFCCKVKK</sequence>
<evidence type="ECO:0000259" key="1">
    <source>
        <dbReference type="Pfam" id="PF13175"/>
    </source>
</evidence>
<dbReference type="InterPro" id="IPR051396">
    <property type="entry name" value="Bact_Antivir_Def_Nuclease"/>
</dbReference>
<dbReference type="EMBL" id="KY436022">
    <property type="protein sequence ID" value="ARF19387.1"/>
    <property type="molecule type" value="Genomic_DNA"/>
</dbReference>
<accession>A0A1W5T8N4</accession>